<gene>
    <name evidence="3" type="primary">ispD</name>
    <name evidence="4" type="ORF">D7V78_06295</name>
    <name evidence="5" type="ORF">E5342_09915</name>
</gene>
<dbReference type="RefSeq" id="WP_121735474.1">
    <property type="nucleotide sequence ID" value="NZ_QXXG01000005.1"/>
</dbReference>
<dbReference type="NCBIfam" id="TIGR00453">
    <property type="entry name" value="ispD"/>
    <property type="match status" value="1"/>
</dbReference>
<protein>
    <recommendedName>
        <fullName evidence="3">2-C-methyl-D-erythritol 4-phosphate cytidylyltransferase</fullName>
        <ecNumber evidence="3">2.7.7.60</ecNumber>
    </recommendedName>
    <alternativeName>
        <fullName evidence="3">4-diphosphocytidyl-2C-methyl-D-erythritol synthase</fullName>
    </alternativeName>
    <alternativeName>
        <fullName evidence="3">MEP cytidylyltransferase</fullName>
        <shortName evidence="3">MCT</shortName>
    </alternativeName>
</protein>
<keyword evidence="2 3" id="KW-0548">Nucleotidyltransferase</keyword>
<dbReference type="Proteomes" id="UP000310032">
    <property type="component" value="Unassembled WGS sequence"/>
</dbReference>
<evidence type="ECO:0000313" key="4">
    <source>
        <dbReference type="EMBL" id="RLT74249.1"/>
    </source>
</evidence>
<evidence type="ECO:0000256" key="1">
    <source>
        <dbReference type="ARBA" id="ARBA00022679"/>
    </source>
</evidence>
<proteinExistence type="inferred from homology"/>
<dbReference type="CDD" id="cd02516">
    <property type="entry name" value="CDP-ME_synthetase"/>
    <property type="match status" value="1"/>
</dbReference>
<dbReference type="EMBL" id="RAYI01000009">
    <property type="protein sequence ID" value="RLT74249.1"/>
    <property type="molecule type" value="Genomic_DNA"/>
</dbReference>
<dbReference type="AlphaFoldDB" id="A0A3L7ZR92"/>
<reference evidence="4 6" key="1">
    <citation type="submission" date="2018-09" db="EMBL/GenBank/DDBJ databases">
        <title>Murine metabolic-syndrome-specific gut microbial biobank.</title>
        <authorList>
            <person name="Liu C."/>
        </authorList>
    </citation>
    <scope>NUCLEOTIDE SEQUENCE [LARGE SCALE GENOMIC DNA]</scope>
    <source>
        <strain evidence="4 6">8-P5</strain>
    </source>
</reference>
<accession>A0A3L7ZR92</accession>
<comment type="catalytic activity">
    <reaction evidence="3">
        <text>2-C-methyl-D-erythritol 4-phosphate + CTP + H(+) = 4-CDP-2-C-methyl-D-erythritol + diphosphate</text>
        <dbReference type="Rhea" id="RHEA:13429"/>
        <dbReference type="ChEBI" id="CHEBI:15378"/>
        <dbReference type="ChEBI" id="CHEBI:33019"/>
        <dbReference type="ChEBI" id="CHEBI:37563"/>
        <dbReference type="ChEBI" id="CHEBI:57823"/>
        <dbReference type="ChEBI" id="CHEBI:58262"/>
        <dbReference type="EC" id="2.7.7.60"/>
    </reaction>
</comment>
<evidence type="ECO:0000313" key="7">
    <source>
        <dbReference type="Proteomes" id="UP000310032"/>
    </source>
</evidence>
<dbReference type="EC" id="2.7.7.60" evidence="3"/>
<dbReference type="InterPro" id="IPR029044">
    <property type="entry name" value="Nucleotide-diphossugar_trans"/>
</dbReference>
<comment type="similarity">
    <text evidence="3">Belongs to the IspD/TarI cytidylyltransferase family. IspD subfamily.</text>
</comment>
<dbReference type="UniPathway" id="UPA00056">
    <property type="reaction ID" value="UER00093"/>
</dbReference>
<dbReference type="InterPro" id="IPR001228">
    <property type="entry name" value="IspD"/>
</dbReference>
<dbReference type="Gene3D" id="3.90.550.10">
    <property type="entry name" value="Spore Coat Polysaccharide Biosynthesis Protein SpsA, Chain A"/>
    <property type="match status" value="1"/>
</dbReference>
<dbReference type="HAMAP" id="MF_00108">
    <property type="entry name" value="IspD"/>
    <property type="match status" value="1"/>
</dbReference>
<evidence type="ECO:0000256" key="3">
    <source>
        <dbReference type="HAMAP-Rule" id="MF_00108"/>
    </source>
</evidence>
<dbReference type="FunFam" id="3.90.550.10:FF:000003">
    <property type="entry name" value="2-C-methyl-D-erythritol 4-phosphate cytidylyltransferase"/>
    <property type="match status" value="1"/>
</dbReference>
<feature type="site" description="Positions MEP for the nucleophilic attack" evidence="3">
    <location>
        <position position="162"/>
    </location>
</feature>
<name>A0A3L7ZR92_PARDI</name>
<dbReference type="OrthoDB" id="9806837at2"/>
<dbReference type="Pfam" id="PF01128">
    <property type="entry name" value="IspD"/>
    <property type="match status" value="1"/>
</dbReference>
<feature type="site" description="Transition state stabilizer" evidence="3">
    <location>
        <position position="15"/>
    </location>
</feature>
<keyword evidence="1 3" id="KW-0808">Transferase</keyword>
<dbReference type="NCBIfam" id="NF001186">
    <property type="entry name" value="PRK00155.2-3"/>
    <property type="match status" value="1"/>
</dbReference>
<evidence type="ECO:0000313" key="6">
    <source>
        <dbReference type="Proteomes" id="UP000278164"/>
    </source>
</evidence>
<dbReference type="InterPro" id="IPR034683">
    <property type="entry name" value="IspD/TarI"/>
</dbReference>
<comment type="function">
    <text evidence="3">Catalyzes the formation of 4-diphosphocytidyl-2-C-methyl-D-erythritol from CTP and 2-C-methyl-D-erythritol 4-phosphate (MEP).</text>
</comment>
<feature type="site" description="Positions MEP for the nucleophilic attack" evidence="3">
    <location>
        <position position="216"/>
    </location>
</feature>
<comment type="caution">
    <text evidence="4">The sequence shown here is derived from an EMBL/GenBank/DDBJ whole genome shotgun (WGS) entry which is preliminary data.</text>
</comment>
<dbReference type="PANTHER" id="PTHR32125:SF4">
    <property type="entry name" value="2-C-METHYL-D-ERYTHRITOL 4-PHOSPHATE CYTIDYLYLTRANSFERASE, CHLOROPLASTIC"/>
    <property type="match status" value="1"/>
</dbReference>
<dbReference type="GO" id="GO:0050518">
    <property type="term" value="F:2-C-methyl-D-erythritol 4-phosphate cytidylyltransferase activity"/>
    <property type="evidence" value="ECO:0007669"/>
    <property type="project" value="UniProtKB-UniRule"/>
</dbReference>
<dbReference type="PANTHER" id="PTHR32125">
    <property type="entry name" value="2-C-METHYL-D-ERYTHRITOL 4-PHOSPHATE CYTIDYLYLTRANSFERASE, CHLOROPLASTIC"/>
    <property type="match status" value="1"/>
</dbReference>
<dbReference type="SUPFAM" id="SSF53448">
    <property type="entry name" value="Nucleotide-diphospho-sugar transferases"/>
    <property type="match status" value="1"/>
</dbReference>
<reference evidence="5 7" key="2">
    <citation type="submission" date="2019-04" db="EMBL/GenBank/DDBJ databases">
        <title>Microbes associate with the intestines of laboratory mice.</title>
        <authorList>
            <person name="Navarre W."/>
            <person name="Wong E."/>
            <person name="Huang K."/>
            <person name="Tropini C."/>
            <person name="Ng K."/>
            <person name="Yu B."/>
        </authorList>
    </citation>
    <scope>NUCLEOTIDE SEQUENCE [LARGE SCALE GENOMIC DNA]</scope>
    <source>
        <strain evidence="5 7">NM39_I3</strain>
    </source>
</reference>
<sequence length="233" mass="25748">MDRYVLIVAGGKGLRMGGDLPKQFIPMQGKPLLMHTLEVFHRWDASARIILVLPEDHQPYWKMLCEEIGCKVPHAIVKGGTTRFFSVKNGLDWLLAERHREGMEDSDLSLVAVHDGVRPFVSPEVIGACFEKAATAGAVIPVVPMIDSLREVDANGSHPVDRSRYMAVQTPQVFHLALLAKAYEQPYSSLFTDDASVVEAMGHAIDTVPGDRENIKITTPFDLLIAEAIGFRT</sequence>
<feature type="site" description="Transition state stabilizer" evidence="3">
    <location>
        <position position="22"/>
    </location>
</feature>
<comment type="pathway">
    <text evidence="3">Isoprenoid biosynthesis; isopentenyl diphosphate biosynthesis via DXP pathway; isopentenyl diphosphate from 1-deoxy-D-xylulose 5-phosphate: step 2/6.</text>
</comment>
<dbReference type="InterPro" id="IPR050088">
    <property type="entry name" value="IspD/TarI_cytidylyltransf_bact"/>
</dbReference>
<evidence type="ECO:0000256" key="2">
    <source>
        <dbReference type="ARBA" id="ARBA00022695"/>
    </source>
</evidence>
<keyword evidence="3" id="KW-0414">Isoprene biosynthesis</keyword>
<organism evidence="4 6">
    <name type="scientific">Parabacteroides distasonis</name>
    <dbReference type="NCBI Taxonomy" id="823"/>
    <lineage>
        <taxon>Bacteria</taxon>
        <taxon>Pseudomonadati</taxon>
        <taxon>Bacteroidota</taxon>
        <taxon>Bacteroidia</taxon>
        <taxon>Bacteroidales</taxon>
        <taxon>Tannerellaceae</taxon>
        <taxon>Parabacteroides</taxon>
    </lineage>
</organism>
<dbReference type="GO" id="GO:0019288">
    <property type="term" value="P:isopentenyl diphosphate biosynthetic process, methylerythritol 4-phosphate pathway"/>
    <property type="evidence" value="ECO:0007669"/>
    <property type="project" value="UniProtKB-UniRule"/>
</dbReference>
<evidence type="ECO:0000313" key="5">
    <source>
        <dbReference type="EMBL" id="TGY57642.1"/>
    </source>
</evidence>
<dbReference type="EMBL" id="SRYM01000024">
    <property type="protein sequence ID" value="TGY57642.1"/>
    <property type="molecule type" value="Genomic_DNA"/>
</dbReference>
<dbReference type="Proteomes" id="UP000278164">
    <property type="component" value="Unassembled WGS sequence"/>
</dbReference>